<proteinExistence type="predicted"/>
<sequence length="62" mass="6914">MDQDHLAMIKSQIRGLREQPGHRPRALGVRVVRPLGAALPLFQCHLRAVPASCRPPSSDHLR</sequence>
<accession>A0A0F7L382</accession>
<reference evidence="1" key="1">
    <citation type="journal article" date="2015" name="Front. Microbiol.">
        <title>Combining genomic sequencing methods to explore viral diversity and reveal potential virus-host interactions.</title>
        <authorList>
            <person name="Chow C.E."/>
            <person name="Winget D.M."/>
            <person name="White R.A.III."/>
            <person name="Hallam S.J."/>
            <person name="Suttle C.A."/>
        </authorList>
    </citation>
    <scope>NUCLEOTIDE SEQUENCE</scope>
    <source>
        <strain evidence="1">Anoxic3_1</strain>
    </source>
</reference>
<protein>
    <submittedName>
        <fullName evidence="1">Uncharacterized protein</fullName>
    </submittedName>
</protein>
<organism evidence="1">
    <name type="scientific">uncultured marine virus</name>
    <dbReference type="NCBI Taxonomy" id="186617"/>
    <lineage>
        <taxon>Viruses</taxon>
        <taxon>environmental samples</taxon>
    </lineage>
</organism>
<dbReference type="EMBL" id="KR029577">
    <property type="protein sequence ID" value="AKH45943.1"/>
    <property type="molecule type" value="Genomic_DNA"/>
</dbReference>
<name>A0A0F7L382_9VIRU</name>
<evidence type="ECO:0000313" key="1">
    <source>
        <dbReference type="EMBL" id="AKH45943.1"/>
    </source>
</evidence>
<reference evidence="1" key="2">
    <citation type="submission" date="2015-03" db="EMBL/GenBank/DDBJ databases">
        <authorList>
            <person name="Chow C.-E.T."/>
            <person name="Winget D.M."/>
            <person name="White R.A.III."/>
            <person name="Hallam S.J."/>
            <person name="Suttle C.A."/>
        </authorList>
    </citation>
    <scope>NUCLEOTIDE SEQUENCE</scope>
    <source>
        <strain evidence="1">Anoxic3_1</strain>
    </source>
</reference>